<dbReference type="PROSITE" id="PS50112">
    <property type="entry name" value="PAS"/>
    <property type="match status" value="1"/>
</dbReference>
<dbReference type="Gene3D" id="3.30.450.20">
    <property type="entry name" value="PAS domain"/>
    <property type="match status" value="1"/>
</dbReference>
<accession>A0A7U4DM64</accession>
<dbReference type="InterPro" id="IPR043128">
    <property type="entry name" value="Rev_trsase/Diguanyl_cyclase"/>
</dbReference>
<reference evidence="5" key="1">
    <citation type="submission" date="2010-10" db="EMBL/GenBank/DDBJ databases">
        <title>Complete sequence of chromosome of Geobacillus sp. Y4.1MC1.</title>
        <authorList>
            <consortium name="US DOE Joint Genome Institute"/>
            <person name="Lucas S."/>
            <person name="Copeland A."/>
            <person name="Lapidus A."/>
            <person name="Cheng J.-F."/>
            <person name="Bruce D."/>
            <person name="Goodwin L."/>
            <person name="Pitluck S."/>
            <person name="Chertkov O."/>
            <person name="Zhang X."/>
            <person name="Detter J.C."/>
            <person name="Han C."/>
            <person name="Tapia R."/>
            <person name="Land M."/>
            <person name="Hauser L."/>
            <person name="Jeffries C."/>
            <person name="Kyrpides N."/>
            <person name="Ivanova N."/>
            <person name="Ovchinnikova G."/>
            <person name="Brumm P."/>
            <person name="Mead D."/>
            <person name="Woyke T."/>
        </authorList>
    </citation>
    <scope>NUCLEOTIDE SEQUENCE [LARGE SCALE GENOMIC DNA]</scope>
    <source>
        <strain evidence="5">Y4.1MC1</strain>
    </source>
</reference>
<dbReference type="PANTHER" id="PTHR44757">
    <property type="entry name" value="DIGUANYLATE CYCLASE DGCP"/>
    <property type="match status" value="1"/>
</dbReference>
<feature type="transmembrane region" description="Helical" evidence="1">
    <location>
        <begin position="48"/>
        <end position="67"/>
    </location>
</feature>
<dbReference type="SMART" id="SM00267">
    <property type="entry name" value="GGDEF"/>
    <property type="match status" value="1"/>
</dbReference>
<dbReference type="InterPro" id="IPR000160">
    <property type="entry name" value="GGDEF_dom"/>
</dbReference>
<organism evidence="5">
    <name type="scientific">Geobacillus sp. (strain Y4.1MC1)</name>
    <dbReference type="NCBI Taxonomy" id="581103"/>
    <lineage>
        <taxon>Bacteria</taxon>
        <taxon>Bacillati</taxon>
        <taxon>Bacillota</taxon>
        <taxon>Bacilli</taxon>
        <taxon>Bacillales</taxon>
        <taxon>Anoxybacillaceae</taxon>
        <taxon>Geobacillus</taxon>
    </lineage>
</organism>
<dbReference type="Pfam" id="PF00990">
    <property type="entry name" value="GGDEF"/>
    <property type="match status" value="1"/>
</dbReference>
<feature type="domain" description="PAS" evidence="2">
    <location>
        <begin position="276"/>
        <end position="330"/>
    </location>
</feature>
<sequence>MPKGIEYEYTLFILSAVFLVVTAQLWLHRVAKKKLLSSLFQTAPRLTGSFYVIAVVLLFSGTIYINYLEKEQQKEYEEGAKNVARLLADNLTSMHHERLNERTSENDKTYLHILQLMTRWQNDHPEILSVYTLKKNERGEHYFVVDPEADYNRNGKIDGKREQRVPIGTVYRTYLPELEMAFQGKFAMEEHPTTDRWGKSIGAFMPIFKADGTVDAVLGIDYDANMYLKKLENERQKGMWISFLVFLVWEAVYILGVYAQIGRKLFAKHKQELEVSEKRFKRLSEMTAEGIIVHAHGKVIEANKAACQLFGYVEKEIIHMPIQDLVIPESLKNAGRCQEGKCAIQLRRKDGTIFNAEVVQYEYDYGANKKVNVAAIRDITERKNSKEKRQCIAVHDDLTGLPNKEALHRAIAEKIQEASCRREEVAVMLLEISGMKTINDFYGYSVGDQVLLRVVEEWKKRCDESILLGRWSGNEFIAVLSGSTKEKAKALANQLSEIADEPVVVDGLELYVMIKIGISQYPKDGTNAKTLIRKADIARYKLRQNAASQFLFFEKPMTREIQEKIATEQELRRALEREEFVLYYQPQIQLDTGMVTGMEALIRWNHPEKGLISPYAFISVAEQTGMIIPINEWVIRMACQQTKQLLKDFPNLSVSVNLSPYEFENRRFVHKLVKLLEETGIPPHHLDLEITERMTMDTEKAIAILKRLKSIGVTISMDDFGTGYSSLSYLTALPIDRLKIDRSFVRNIHGKKEAILPAIIRLGHNIGVKVLAEGVETEEEVAYLKDKHCDEAQGYYFAPPLSYEELIVFLCEHHYKKLHVQERK</sequence>
<protein>
    <submittedName>
        <fullName evidence="5">Diguanylate cyclase/phosphodiesterase with PAS/PAC sensor(S)</fullName>
    </submittedName>
</protein>
<dbReference type="Gene3D" id="3.30.70.270">
    <property type="match status" value="1"/>
</dbReference>
<feature type="transmembrane region" description="Helical" evidence="1">
    <location>
        <begin position="239"/>
        <end position="261"/>
    </location>
</feature>
<dbReference type="NCBIfam" id="TIGR00229">
    <property type="entry name" value="sensory_box"/>
    <property type="match status" value="1"/>
</dbReference>
<evidence type="ECO:0000259" key="3">
    <source>
        <dbReference type="PROSITE" id="PS50883"/>
    </source>
</evidence>
<dbReference type="EMBL" id="CP002293">
    <property type="protein sequence ID" value="ADP76045.1"/>
    <property type="molecule type" value="Genomic_DNA"/>
</dbReference>
<dbReference type="SUPFAM" id="SSF141868">
    <property type="entry name" value="EAL domain-like"/>
    <property type="match status" value="1"/>
</dbReference>
<dbReference type="PROSITE" id="PS50887">
    <property type="entry name" value="GGDEF"/>
    <property type="match status" value="1"/>
</dbReference>
<feature type="domain" description="EAL" evidence="3">
    <location>
        <begin position="564"/>
        <end position="814"/>
    </location>
</feature>
<dbReference type="Pfam" id="PF13426">
    <property type="entry name" value="PAS_9"/>
    <property type="match status" value="1"/>
</dbReference>
<dbReference type="PANTHER" id="PTHR44757:SF2">
    <property type="entry name" value="BIOFILM ARCHITECTURE MAINTENANCE PROTEIN MBAA"/>
    <property type="match status" value="1"/>
</dbReference>
<dbReference type="Gene3D" id="3.20.20.450">
    <property type="entry name" value="EAL domain"/>
    <property type="match status" value="1"/>
</dbReference>
<dbReference type="NCBIfam" id="TIGR00254">
    <property type="entry name" value="GGDEF"/>
    <property type="match status" value="1"/>
</dbReference>
<evidence type="ECO:0000259" key="2">
    <source>
        <dbReference type="PROSITE" id="PS50112"/>
    </source>
</evidence>
<dbReference type="InterPro" id="IPR052155">
    <property type="entry name" value="Biofilm_reg_signaling"/>
</dbReference>
<evidence type="ECO:0000313" key="5">
    <source>
        <dbReference type="EMBL" id="ADP76045.1"/>
    </source>
</evidence>
<dbReference type="SUPFAM" id="SSF55073">
    <property type="entry name" value="Nucleotide cyclase"/>
    <property type="match status" value="1"/>
</dbReference>
<dbReference type="FunFam" id="3.20.20.450:FF:000001">
    <property type="entry name" value="Cyclic di-GMP phosphodiesterase yahA"/>
    <property type="match status" value="1"/>
</dbReference>
<evidence type="ECO:0000256" key="1">
    <source>
        <dbReference type="SAM" id="Phobius"/>
    </source>
</evidence>
<dbReference type="CDD" id="cd00130">
    <property type="entry name" value="PAS"/>
    <property type="match status" value="1"/>
</dbReference>
<dbReference type="PROSITE" id="PS50883">
    <property type="entry name" value="EAL"/>
    <property type="match status" value="1"/>
</dbReference>
<name>A0A7U4DM64_GEOS0</name>
<dbReference type="SMART" id="SM00091">
    <property type="entry name" value="PAS"/>
    <property type="match status" value="1"/>
</dbReference>
<dbReference type="CDD" id="cd01949">
    <property type="entry name" value="GGDEF"/>
    <property type="match status" value="1"/>
</dbReference>
<dbReference type="InterPro" id="IPR035919">
    <property type="entry name" value="EAL_sf"/>
</dbReference>
<dbReference type="InterPro" id="IPR000014">
    <property type="entry name" value="PAS"/>
</dbReference>
<dbReference type="AlphaFoldDB" id="A0A7U4DM64"/>
<dbReference type="SMART" id="SM00052">
    <property type="entry name" value="EAL"/>
    <property type="match status" value="1"/>
</dbReference>
<feature type="transmembrane region" description="Helical" evidence="1">
    <location>
        <begin position="7"/>
        <end position="28"/>
    </location>
</feature>
<dbReference type="InterPro" id="IPR029787">
    <property type="entry name" value="Nucleotide_cyclase"/>
</dbReference>
<dbReference type="SUPFAM" id="SSF55785">
    <property type="entry name" value="PYP-like sensor domain (PAS domain)"/>
    <property type="match status" value="1"/>
</dbReference>
<dbReference type="KEGG" id="gmc:GY4MC1_3382"/>
<evidence type="ECO:0000259" key="4">
    <source>
        <dbReference type="PROSITE" id="PS50887"/>
    </source>
</evidence>
<dbReference type="Pfam" id="PF00563">
    <property type="entry name" value="EAL"/>
    <property type="match status" value="1"/>
</dbReference>
<dbReference type="InterPro" id="IPR001633">
    <property type="entry name" value="EAL_dom"/>
</dbReference>
<dbReference type="CDD" id="cd01948">
    <property type="entry name" value="EAL"/>
    <property type="match status" value="1"/>
</dbReference>
<dbReference type="InterPro" id="IPR035965">
    <property type="entry name" value="PAS-like_dom_sf"/>
</dbReference>
<gene>
    <name evidence="5" type="ORF">GY4MC1_3382</name>
</gene>
<keyword evidence="1" id="KW-0812">Transmembrane</keyword>
<keyword evidence="1" id="KW-0472">Membrane</keyword>
<feature type="domain" description="GGDEF" evidence="4">
    <location>
        <begin position="423"/>
        <end position="555"/>
    </location>
</feature>
<proteinExistence type="predicted"/>
<keyword evidence="1" id="KW-1133">Transmembrane helix</keyword>